<dbReference type="EC" id="1.6.5.5" evidence="3"/>
<dbReference type="Gene3D" id="3.90.180.10">
    <property type="entry name" value="Medium-chain alcohol dehydrogenases, catalytic domain"/>
    <property type="match status" value="1"/>
</dbReference>
<accession>A0A3S4RKD5</accession>
<dbReference type="AlphaFoldDB" id="A0A3S4RKD5"/>
<dbReference type="Proteomes" id="UP000282551">
    <property type="component" value="Chromosome"/>
</dbReference>
<dbReference type="EMBL" id="LR134355">
    <property type="protein sequence ID" value="VEG50165.1"/>
    <property type="molecule type" value="Genomic_DNA"/>
</dbReference>
<gene>
    <name evidence="3" type="primary">qorA_4</name>
    <name evidence="3" type="ORF">NCTC10485_04482</name>
</gene>
<dbReference type="Pfam" id="PF13602">
    <property type="entry name" value="ADH_zinc_N_2"/>
    <property type="match status" value="1"/>
</dbReference>
<protein>
    <submittedName>
        <fullName evidence="3">Putative oxidoreductase</fullName>
        <ecNumber evidence="3">1.6.5.5</ecNumber>
    </submittedName>
</protein>
<dbReference type="InterPro" id="IPR051603">
    <property type="entry name" value="Zinc-ADH_QOR/CCCR"/>
</dbReference>
<keyword evidence="1" id="KW-0521">NADP</keyword>
<dbReference type="Gene3D" id="3.40.50.720">
    <property type="entry name" value="NAD(P)-binding Rossmann-like Domain"/>
    <property type="match status" value="1"/>
</dbReference>
<proteinExistence type="predicted"/>
<dbReference type="PANTHER" id="PTHR44154:SF1">
    <property type="entry name" value="QUINONE OXIDOREDUCTASE"/>
    <property type="match status" value="1"/>
</dbReference>
<evidence type="ECO:0000313" key="4">
    <source>
        <dbReference type="Proteomes" id="UP000282551"/>
    </source>
</evidence>
<sequence length="317" mass="32688">MTKLGYMTKTVVAERYGGPEVLAIHDIPLPTVGPGQVVVDVRAAGTNPVDYKLYSGQMGDDPDALPMPVGMEAAGVIVEAPARAEGYTGPLKTGDAVIVTNVRSAYADKLVAKAADVGHKPATLTFEEAAGLLLTGGTAWHLLTKTGVGTNDTVLIHGAGGGVGLMAVQLATARGARVIGTASAGRHDQLRHYGAEPVEYGPGLIERLRALDTPIDAALDLVGTDEALDTSVELVADRARIATIAGFARAGELGIAALSGADDGRAIRDASRPELIRLAASGQLRVTVDKVFGLAEAAEAHRYLQTGHARGKVVLVP</sequence>
<evidence type="ECO:0000259" key="2">
    <source>
        <dbReference type="SMART" id="SM00829"/>
    </source>
</evidence>
<dbReference type="SUPFAM" id="SSF50129">
    <property type="entry name" value="GroES-like"/>
    <property type="match status" value="1"/>
</dbReference>
<dbReference type="CDD" id="cd05289">
    <property type="entry name" value="MDR_like_2"/>
    <property type="match status" value="1"/>
</dbReference>
<dbReference type="Pfam" id="PF08240">
    <property type="entry name" value="ADH_N"/>
    <property type="match status" value="1"/>
</dbReference>
<dbReference type="PANTHER" id="PTHR44154">
    <property type="entry name" value="QUINONE OXIDOREDUCTASE"/>
    <property type="match status" value="1"/>
</dbReference>
<dbReference type="InterPro" id="IPR036291">
    <property type="entry name" value="NAD(P)-bd_dom_sf"/>
</dbReference>
<dbReference type="SUPFAM" id="SSF51735">
    <property type="entry name" value="NAD(P)-binding Rossmann-fold domains"/>
    <property type="match status" value="1"/>
</dbReference>
<name>A0A3S4RKD5_MYCCI</name>
<evidence type="ECO:0000256" key="1">
    <source>
        <dbReference type="ARBA" id="ARBA00022857"/>
    </source>
</evidence>
<dbReference type="InterPro" id="IPR013154">
    <property type="entry name" value="ADH-like_N"/>
</dbReference>
<feature type="domain" description="Enoyl reductase (ER)" evidence="2">
    <location>
        <begin position="17"/>
        <end position="315"/>
    </location>
</feature>
<dbReference type="SMART" id="SM00829">
    <property type="entry name" value="PKS_ER"/>
    <property type="match status" value="1"/>
</dbReference>
<dbReference type="InterPro" id="IPR011032">
    <property type="entry name" value="GroES-like_sf"/>
</dbReference>
<keyword evidence="4" id="KW-1185">Reference proteome</keyword>
<dbReference type="InterPro" id="IPR020843">
    <property type="entry name" value="ER"/>
</dbReference>
<reference evidence="3 4" key="1">
    <citation type="submission" date="2018-12" db="EMBL/GenBank/DDBJ databases">
        <authorList>
            <consortium name="Pathogen Informatics"/>
        </authorList>
    </citation>
    <scope>NUCLEOTIDE SEQUENCE [LARGE SCALE GENOMIC DNA]</scope>
    <source>
        <strain evidence="3 4">NCTC10485</strain>
    </source>
</reference>
<evidence type="ECO:0000313" key="3">
    <source>
        <dbReference type="EMBL" id="VEG50165.1"/>
    </source>
</evidence>
<organism evidence="3 4">
    <name type="scientific">Mycolicibacterium chitae</name>
    <name type="common">Mycobacterium chitae</name>
    <dbReference type="NCBI Taxonomy" id="1792"/>
    <lineage>
        <taxon>Bacteria</taxon>
        <taxon>Bacillati</taxon>
        <taxon>Actinomycetota</taxon>
        <taxon>Actinomycetes</taxon>
        <taxon>Mycobacteriales</taxon>
        <taxon>Mycobacteriaceae</taxon>
        <taxon>Mycolicibacterium</taxon>
    </lineage>
</organism>
<dbReference type="GO" id="GO:0003960">
    <property type="term" value="F:quinone reductase (NADPH) activity"/>
    <property type="evidence" value="ECO:0007669"/>
    <property type="project" value="UniProtKB-EC"/>
</dbReference>
<keyword evidence="3" id="KW-0560">Oxidoreductase</keyword>